<dbReference type="Gene3D" id="3.40.50.720">
    <property type="entry name" value="NAD(P)-binding Rossmann-like Domain"/>
    <property type="match status" value="1"/>
</dbReference>
<dbReference type="InterPro" id="IPR036291">
    <property type="entry name" value="NAD(P)-bd_dom_sf"/>
</dbReference>
<proteinExistence type="inferred from homology"/>
<dbReference type="FunFam" id="3.40.50.720:FF:000112">
    <property type="entry name" value="Enoyl-[acyl-carrier-protein] reductase 1, mitochondrial"/>
    <property type="match status" value="1"/>
</dbReference>
<dbReference type="Pfam" id="PF08240">
    <property type="entry name" value="ADH_N"/>
    <property type="match status" value="1"/>
</dbReference>
<evidence type="ECO:0000256" key="6">
    <source>
        <dbReference type="ARBA" id="ARBA00022946"/>
    </source>
</evidence>
<dbReference type="GO" id="GO:0006633">
    <property type="term" value="P:fatty acid biosynthetic process"/>
    <property type="evidence" value="ECO:0007669"/>
    <property type="project" value="UniProtKB-KW"/>
</dbReference>
<dbReference type="InterPro" id="IPR013149">
    <property type="entry name" value="ADH-like_C"/>
</dbReference>
<keyword evidence="9" id="KW-0496">Mitochondrion</keyword>
<dbReference type="SUPFAM" id="SSF50129">
    <property type="entry name" value="GroES-like"/>
    <property type="match status" value="1"/>
</dbReference>
<dbReference type="CDD" id="cd08290">
    <property type="entry name" value="ETR"/>
    <property type="match status" value="1"/>
</dbReference>
<evidence type="ECO:0000256" key="7">
    <source>
        <dbReference type="ARBA" id="ARBA00023002"/>
    </source>
</evidence>
<evidence type="ECO:0000256" key="9">
    <source>
        <dbReference type="ARBA" id="ARBA00023128"/>
    </source>
</evidence>
<feature type="domain" description="Enoyl reductase (ER)" evidence="13">
    <location>
        <begin position="53"/>
        <end position="394"/>
    </location>
</feature>
<dbReference type="GO" id="GO:0009060">
    <property type="term" value="P:aerobic respiration"/>
    <property type="evidence" value="ECO:0007669"/>
    <property type="project" value="EnsemblFungi"/>
</dbReference>
<evidence type="ECO:0000256" key="4">
    <source>
        <dbReference type="ARBA" id="ARBA00022832"/>
    </source>
</evidence>
<keyword evidence="10" id="KW-0275">Fatty acid biosynthesis</keyword>
<evidence type="ECO:0000313" key="14">
    <source>
        <dbReference type="EMBL" id="OZJ02958.1"/>
    </source>
</evidence>
<dbReference type="EMBL" id="MVBO01000114">
    <property type="protein sequence ID" value="OZJ02958.1"/>
    <property type="molecule type" value="Genomic_DNA"/>
</dbReference>
<dbReference type="PANTHER" id="PTHR43981:SF2">
    <property type="entry name" value="ENOYL-[ACYL-CARRIER-PROTEIN] REDUCTASE, MITOCHONDRIAL"/>
    <property type="match status" value="1"/>
</dbReference>
<evidence type="ECO:0000256" key="11">
    <source>
        <dbReference type="ARBA" id="ARBA00038963"/>
    </source>
</evidence>
<dbReference type="PANTHER" id="PTHR43981">
    <property type="entry name" value="ENOYL-[ACYL-CARRIER-PROTEIN] REDUCTASE, MITOCHONDRIAL"/>
    <property type="match status" value="1"/>
</dbReference>
<comment type="subcellular location">
    <subcellularLocation>
        <location evidence="1">Mitochondrion</location>
    </subcellularLocation>
</comment>
<dbReference type="Proteomes" id="UP000242875">
    <property type="component" value="Unassembled WGS sequence"/>
</dbReference>
<evidence type="ECO:0000256" key="3">
    <source>
        <dbReference type="ARBA" id="ARBA00022516"/>
    </source>
</evidence>
<evidence type="ECO:0000259" key="13">
    <source>
        <dbReference type="SMART" id="SM00829"/>
    </source>
</evidence>
<dbReference type="Gene3D" id="3.90.180.10">
    <property type="entry name" value="Medium-chain alcohol dehydrogenases, catalytic domain"/>
    <property type="match status" value="1"/>
</dbReference>
<keyword evidence="7" id="KW-0560">Oxidoreductase</keyword>
<keyword evidence="4" id="KW-0276">Fatty acid metabolism</keyword>
<dbReference type="SMART" id="SM00829">
    <property type="entry name" value="PKS_ER"/>
    <property type="match status" value="1"/>
</dbReference>
<dbReference type="OrthoDB" id="7482721at2759"/>
<comment type="caution">
    <text evidence="14">The sequence shown here is derived from an EMBL/GenBank/DDBJ whole genome shotgun (WGS) entry which is preliminary data.</text>
</comment>
<comment type="catalytic activity">
    <reaction evidence="12">
        <text>a 2,3-saturated acyl-[ACP] + NADP(+) = a (2E)-enoyl-[ACP] + NADPH + H(+)</text>
        <dbReference type="Rhea" id="RHEA:22564"/>
        <dbReference type="Rhea" id="RHEA-COMP:9925"/>
        <dbReference type="Rhea" id="RHEA-COMP:9926"/>
        <dbReference type="ChEBI" id="CHEBI:15378"/>
        <dbReference type="ChEBI" id="CHEBI:57783"/>
        <dbReference type="ChEBI" id="CHEBI:58349"/>
        <dbReference type="ChEBI" id="CHEBI:78784"/>
        <dbReference type="ChEBI" id="CHEBI:78785"/>
        <dbReference type="EC" id="1.3.1.104"/>
    </reaction>
</comment>
<dbReference type="InterPro" id="IPR020843">
    <property type="entry name" value="ER"/>
</dbReference>
<comment type="similarity">
    <text evidence="2">Belongs to the zinc-containing alcohol dehydrogenase family. Quinone oxidoreductase subfamily.</text>
</comment>
<keyword evidence="6" id="KW-0809">Transit peptide</keyword>
<name>A0A261XXA6_9FUNG</name>
<dbReference type="AlphaFoldDB" id="A0A261XXA6"/>
<evidence type="ECO:0000256" key="10">
    <source>
        <dbReference type="ARBA" id="ARBA00023160"/>
    </source>
</evidence>
<dbReference type="EC" id="1.3.1.104" evidence="11"/>
<evidence type="ECO:0000313" key="15">
    <source>
        <dbReference type="Proteomes" id="UP000242875"/>
    </source>
</evidence>
<evidence type="ECO:0000256" key="1">
    <source>
        <dbReference type="ARBA" id="ARBA00004173"/>
    </source>
</evidence>
<evidence type="ECO:0000256" key="2">
    <source>
        <dbReference type="ARBA" id="ARBA00010371"/>
    </source>
</evidence>
<dbReference type="InterPro" id="IPR051034">
    <property type="entry name" value="Mito_Enoyl-ACP_Reductase"/>
</dbReference>
<evidence type="ECO:0000256" key="8">
    <source>
        <dbReference type="ARBA" id="ARBA00023098"/>
    </source>
</evidence>
<organism evidence="14 15">
    <name type="scientific">Bifiguratus adelaidae</name>
    <dbReference type="NCBI Taxonomy" id="1938954"/>
    <lineage>
        <taxon>Eukaryota</taxon>
        <taxon>Fungi</taxon>
        <taxon>Fungi incertae sedis</taxon>
        <taxon>Mucoromycota</taxon>
        <taxon>Mucoromycotina</taxon>
        <taxon>Endogonomycetes</taxon>
        <taxon>Endogonales</taxon>
        <taxon>Endogonales incertae sedis</taxon>
        <taxon>Bifiguratus</taxon>
    </lineage>
</organism>
<evidence type="ECO:0000256" key="5">
    <source>
        <dbReference type="ARBA" id="ARBA00022857"/>
    </source>
</evidence>
<dbReference type="SUPFAM" id="SSF51735">
    <property type="entry name" value="NAD(P)-binding Rossmann-fold domains"/>
    <property type="match status" value="1"/>
</dbReference>
<evidence type="ECO:0000256" key="12">
    <source>
        <dbReference type="ARBA" id="ARBA00048843"/>
    </source>
</evidence>
<dbReference type="InterPro" id="IPR011032">
    <property type="entry name" value="GroES-like_sf"/>
</dbReference>
<dbReference type="InterPro" id="IPR013154">
    <property type="entry name" value="ADH-like_N"/>
</dbReference>
<sequence>MTSLRILPRLVSSRQGNAPAHSFVNARLSARLFSTTVKRDTAVKAIGYTQYGKPSEILRLHEYTLPELKANKVHIRFLAFPINPADINQIEGTYPTKPPFLTKEIGSSEGFCVAGNEGLAEVVAVGNDVSNIKKGDWVVMAGAGFGTWRSFAECSPCDIQVIPKDIVSPIQAATLTVNPCTAYRMLKDFGRLEEGDFVIQNGANSGVGLMTIQLAKKWGYRTINVVRDRPNLDDLKDHLYKLGATHVVTDTEFGKQTTKEQIKKWKGDSKIKLGLNCVGGKAATEMAKYLSPNGHYVTYGAMSKQPLTLPASLLIFKNLHFHGFWVSRWAETHSKSMRYEMLKDIMDMMHAGEIKEMETECIPWDTKQAGSESVVLNAAEKGITGYSSKGKQVILLK</sequence>
<dbReference type="Pfam" id="PF00107">
    <property type="entry name" value="ADH_zinc_N"/>
    <property type="match status" value="1"/>
</dbReference>
<reference evidence="14 15" key="1">
    <citation type="journal article" date="2017" name="Mycologia">
        <title>Bifiguratus adelaidae, gen. et sp. nov., a new member of Mucoromycotina in endophytic and soil-dwelling habitats.</title>
        <authorList>
            <person name="Torres-Cruz T.J."/>
            <person name="Billingsley Tobias T.L."/>
            <person name="Almatruk M."/>
            <person name="Hesse C."/>
            <person name="Kuske C.R."/>
            <person name="Desiro A."/>
            <person name="Benucci G.M."/>
            <person name="Bonito G."/>
            <person name="Stajich J.E."/>
            <person name="Dunlap C."/>
            <person name="Arnold A.E."/>
            <person name="Porras-Alfaro A."/>
        </authorList>
    </citation>
    <scope>NUCLEOTIDE SEQUENCE [LARGE SCALE GENOMIC DNA]</scope>
    <source>
        <strain evidence="14 15">AZ0501</strain>
    </source>
</reference>
<keyword evidence="8" id="KW-0443">Lipid metabolism</keyword>
<keyword evidence="15" id="KW-1185">Reference proteome</keyword>
<accession>A0A261XXA6</accession>
<dbReference type="GO" id="GO:0141148">
    <property type="term" value="F:enoyl-[acyl-carrier-protein] reductase (NADPH) activity"/>
    <property type="evidence" value="ECO:0007669"/>
    <property type="project" value="UniProtKB-EC"/>
</dbReference>
<protein>
    <recommendedName>
        <fullName evidence="11">enoyl-[acyl-carrier-protein] reductase</fullName>
        <ecNumber evidence="11">1.3.1.104</ecNumber>
    </recommendedName>
</protein>
<keyword evidence="5" id="KW-0521">NADP</keyword>
<dbReference type="GO" id="GO:0005739">
    <property type="term" value="C:mitochondrion"/>
    <property type="evidence" value="ECO:0007669"/>
    <property type="project" value="UniProtKB-SubCell"/>
</dbReference>
<keyword evidence="3" id="KW-0444">Lipid biosynthesis</keyword>
<gene>
    <name evidence="14" type="ORF">BZG36_04622</name>
</gene>